<accession>A0A1L9QNU9</accession>
<keyword evidence="2" id="KW-1185">Reference proteome</keyword>
<proteinExistence type="predicted"/>
<comment type="caution">
    <text evidence="1">The sequence shown here is derived from an EMBL/GenBank/DDBJ whole genome shotgun (WGS) entry which is preliminary data.</text>
</comment>
<dbReference type="Proteomes" id="UP000183940">
    <property type="component" value="Unassembled WGS sequence"/>
</dbReference>
<sequence length="76" mass="8580">MTLEQVFNLAKQLSPIDKIRLIEKIAPEIEREVAQTSVTPRRSLWGICSHLGTAPSAEDIDNARSEAWSCFPREDI</sequence>
<evidence type="ECO:0000313" key="2">
    <source>
        <dbReference type="Proteomes" id="UP000183940"/>
    </source>
</evidence>
<name>A0A1L9QNU9_9CYAN</name>
<gene>
    <name evidence="1" type="ORF">BI308_17200</name>
</gene>
<evidence type="ECO:0000313" key="1">
    <source>
        <dbReference type="EMBL" id="OJJ24322.1"/>
    </source>
</evidence>
<protein>
    <submittedName>
        <fullName evidence="1">Uncharacterized protein</fullName>
    </submittedName>
</protein>
<organism evidence="1 2">
    <name type="scientific">Roseofilum reptotaenium AO1-A</name>
    <dbReference type="NCBI Taxonomy" id="1925591"/>
    <lineage>
        <taxon>Bacteria</taxon>
        <taxon>Bacillati</taxon>
        <taxon>Cyanobacteriota</taxon>
        <taxon>Cyanophyceae</taxon>
        <taxon>Desertifilales</taxon>
        <taxon>Desertifilaceae</taxon>
        <taxon>Roseofilum</taxon>
    </lineage>
</organism>
<dbReference type="EMBL" id="MLAW01000033">
    <property type="protein sequence ID" value="OJJ24322.1"/>
    <property type="molecule type" value="Genomic_DNA"/>
</dbReference>
<dbReference type="STRING" id="1925591.BI308_17200"/>
<reference evidence="1" key="1">
    <citation type="submission" date="2016-10" db="EMBL/GenBank/DDBJ databases">
        <title>CRISPR-Cas defence system in Roseofilum reptotaenium: evidence of a bacteriophage-cyanobacterium arms race in the coral black band disease.</title>
        <authorList>
            <person name="Buerger P."/>
            <person name="Wood-Charlson E.M."/>
            <person name="Weynberg K.D."/>
            <person name="Willis B."/>
            <person name="Van Oppen M.J."/>
        </authorList>
    </citation>
    <scope>NUCLEOTIDE SEQUENCE [LARGE SCALE GENOMIC DNA]</scope>
    <source>
        <strain evidence="1">AO1-A</strain>
    </source>
</reference>
<dbReference type="AlphaFoldDB" id="A0A1L9QNU9"/>